<gene>
    <name evidence="7" type="ORF">DC3_42880</name>
</gene>
<evidence type="ECO:0000256" key="2">
    <source>
        <dbReference type="ARBA" id="ARBA00023125"/>
    </source>
</evidence>
<sequence>MSRGGYRAESFPWGAVKPERRKEKVREMVLAADHDGLWALLKHHLTTWGKAGAHTSTNTLRTYRTGLNMFLDYLTRTGLEGEDLLEVLLSPSEDLGAEYLRHLERSGSSPSTVNARRASATAFYRALKWAGASEANPFLDVPAVKDNTPKHEKRQPYTDEDVKKMLDAATEEEKIIIGLGAYAGLRIHEIAKLTWGDVDLDRKQIRVDGKGGKVARVPIPAGLRALLEAAPKGQGEGVRVVAWERPNTIRDHIKAVCKRAKVKYRGVHSLRHYAGTYLYRQTKNLDMVARVLRHSNIETSRVYAKYGEDMYQDVLDAWK</sequence>
<dbReference type="InterPro" id="IPR013762">
    <property type="entry name" value="Integrase-like_cat_sf"/>
</dbReference>
<dbReference type="PROSITE" id="PS51898">
    <property type="entry name" value="TYR_RECOMBINASE"/>
    <property type="match status" value="1"/>
</dbReference>
<dbReference type="Pfam" id="PF00589">
    <property type="entry name" value="Phage_integrase"/>
    <property type="match status" value="1"/>
</dbReference>
<evidence type="ECO:0000259" key="6">
    <source>
        <dbReference type="PROSITE" id="PS51900"/>
    </source>
</evidence>
<dbReference type="InterPro" id="IPR002104">
    <property type="entry name" value="Integrase_catalytic"/>
</dbReference>
<keyword evidence="3" id="KW-0233">DNA recombination</keyword>
<protein>
    <submittedName>
        <fullName evidence="7">Integrase</fullName>
    </submittedName>
</protein>
<comment type="caution">
    <text evidence="7">The sequence shown here is derived from an EMBL/GenBank/DDBJ whole genome shotgun (WGS) entry which is preliminary data.</text>
</comment>
<name>A0A511N725_DEIC1</name>
<reference evidence="7 8" key="1">
    <citation type="submission" date="2019-07" db="EMBL/GenBank/DDBJ databases">
        <title>Whole genome shotgun sequence of Deinococcus cellulosilyticus NBRC 106333.</title>
        <authorList>
            <person name="Hosoyama A."/>
            <person name="Uohara A."/>
            <person name="Ohji S."/>
            <person name="Ichikawa N."/>
        </authorList>
    </citation>
    <scope>NUCLEOTIDE SEQUENCE [LARGE SCALE GENOMIC DNA]</scope>
    <source>
        <strain evidence="7 8">NBRC 106333</strain>
    </source>
</reference>
<dbReference type="PROSITE" id="PS51900">
    <property type="entry name" value="CB"/>
    <property type="match status" value="1"/>
</dbReference>
<dbReference type="InterPro" id="IPR011010">
    <property type="entry name" value="DNA_brk_join_enz"/>
</dbReference>
<dbReference type="RefSeq" id="WP_146887908.1">
    <property type="nucleotide sequence ID" value="NZ_BJXB01000023.1"/>
</dbReference>
<feature type="domain" description="Tyr recombinase" evidence="5">
    <location>
        <begin position="152"/>
        <end position="316"/>
    </location>
</feature>
<dbReference type="Pfam" id="PF02899">
    <property type="entry name" value="Phage_int_SAM_1"/>
    <property type="match status" value="1"/>
</dbReference>
<dbReference type="SUPFAM" id="SSF56349">
    <property type="entry name" value="DNA breaking-rejoining enzymes"/>
    <property type="match status" value="1"/>
</dbReference>
<dbReference type="InterPro" id="IPR010998">
    <property type="entry name" value="Integrase_recombinase_N"/>
</dbReference>
<dbReference type="EMBL" id="BJXB01000023">
    <property type="protein sequence ID" value="GEM48653.1"/>
    <property type="molecule type" value="Genomic_DNA"/>
</dbReference>
<evidence type="ECO:0000256" key="3">
    <source>
        <dbReference type="ARBA" id="ARBA00023172"/>
    </source>
</evidence>
<dbReference type="PANTHER" id="PTHR30349">
    <property type="entry name" value="PHAGE INTEGRASE-RELATED"/>
    <property type="match status" value="1"/>
</dbReference>
<dbReference type="GO" id="GO:0006310">
    <property type="term" value="P:DNA recombination"/>
    <property type="evidence" value="ECO:0007669"/>
    <property type="project" value="UniProtKB-KW"/>
</dbReference>
<evidence type="ECO:0000256" key="4">
    <source>
        <dbReference type="PROSITE-ProRule" id="PRU01248"/>
    </source>
</evidence>
<accession>A0A511N725</accession>
<organism evidence="7 8">
    <name type="scientific">Deinococcus cellulosilyticus (strain DSM 18568 / NBRC 106333 / KACC 11606 / 5516J-15)</name>
    <dbReference type="NCBI Taxonomy" id="1223518"/>
    <lineage>
        <taxon>Bacteria</taxon>
        <taxon>Thermotogati</taxon>
        <taxon>Deinococcota</taxon>
        <taxon>Deinococci</taxon>
        <taxon>Deinococcales</taxon>
        <taxon>Deinococcaceae</taxon>
        <taxon>Deinococcus</taxon>
    </lineage>
</organism>
<feature type="domain" description="Core-binding (CB)" evidence="6">
    <location>
        <begin position="39"/>
        <end position="128"/>
    </location>
</feature>
<evidence type="ECO:0000256" key="1">
    <source>
        <dbReference type="ARBA" id="ARBA00022908"/>
    </source>
</evidence>
<dbReference type="GO" id="GO:0003677">
    <property type="term" value="F:DNA binding"/>
    <property type="evidence" value="ECO:0007669"/>
    <property type="project" value="UniProtKB-UniRule"/>
</dbReference>
<dbReference type="Gene3D" id="1.10.443.10">
    <property type="entry name" value="Intergrase catalytic core"/>
    <property type="match status" value="1"/>
</dbReference>
<evidence type="ECO:0000313" key="7">
    <source>
        <dbReference type="EMBL" id="GEM48653.1"/>
    </source>
</evidence>
<keyword evidence="2 4" id="KW-0238">DNA-binding</keyword>
<dbReference type="Proteomes" id="UP000321306">
    <property type="component" value="Unassembled WGS sequence"/>
</dbReference>
<keyword evidence="1" id="KW-0229">DNA integration</keyword>
<dbReference type="InterPro" id="IPR044068">
    <property type="entry name" value="CB"/>
</dbReference>
<dbReference type="Gene3D" id="1.10.150.130">
    <property type="match status" value="1"/>
</dbReference>
<dbReference type="CDD" id="cd00796">
    <property type="entry name" value="INT_Rci_Hp1_C"/>
    <property type="match status" value="1"/>
</dbReference>
<dbReference type="InterPro" id="IPR050090">
    <property type="entry name" value="Tyrosine_recombinase_XerCD"/>
</dbReference>
<evidence type="ECO:0000313" key="8">
    <source>
        <dbReference type="Proteomes" id="UP000321306"/>
    </source>
</evidence>
<keyword evidence="8" id="KW-1185">Reference proteome</keyword>
<dbReference type="OrthoDB" id="61643at2"/>
<dbReference type="AlphaFoldDB" id="A0A511N725"/>
<dbReference type="GO" id="GO:0015074">
    <property type="term" value="P:DNA integration"/>
    <property type="evidence" value="ECO:0007669"/>
    <property type="project" value="UniProtKB-KW"/>
</dbReference>
<proteinExistence type="predicted"/>
<dbReference type="InterPro" id="IPR004107">
    <property type="entry name" value="Integrase_SAM-like_N"/>
</dbReference>
<dbReference type="PANTHER" id="PTHR30349:SF81">
    <property type="entry name" value="TYROSINE RECOMBINASE XERC"/>
    <property type="match status" value="1"/>
</dbReference>
<evidence type="ECO:0000259" key="5">
    <source>
        <dbReference type="PROSITE" id="PS51898"/>
    </source>
</evidence>